<evidence type="ECO:0000256" key="1">
    <source>
        <dbReference type="SAM" id="Phobius"/>
    </source>
</evidence>
<feature type="non-terminal residue" evidence="2">
    <location>
        <position position="217"/>
    </location>
</feature>
<reference evidence="2 3" key="1">
    <citation type="journal article" date="2013" name="Curr. Biol.">
        <title>The Genome of the Foraminiferan Reticulomyxa filosa.</title>
        <authorList>
            <person name="Glockner G."/>
            <person name="Hulsmann N."/>
            <person name="Schleicher M."/>
            <person name="Noegel A.A."/>
            <person name="Eichinger L."/>
            <person name="Gallinger C."/>
            <person name="Pawlowski J."/>
            <person name="Sierra R."/>
            <person name="Euteneuer U."/>
            <person name="Pillet L."/>
            <person name="Moustafa A."/>
            <person name="Platzer M."/>
            <person name="Groth M."/>
            <person name="Szafranski K."/>
            <person name="Schliwa M."/>
        </authorList>
    </citation>
    <scope>NUCLEOTIDE SEQUENCE [LARGE SCALE GENOMIC DNA]</scope>
</reference>
<feature type="transmembrane region" description="Helical" evidence="1">
    <location>
        <begin position="34"/>
        <end position="53"/>
    </location>
</feature>
<dbReference type="EMBL" id="ASPP01020240">
    <property type="protein sequence ID" value="ETO14056.1"/>
    <property type="molecule type" value="Genomic_DNA"/>
</dbReference>
<keyword evidence="1" id="KW-1133">Transmembrane helix</keyword>
<feature type="transmembrane region" description="Helical" evidence="1">
    <location>
        <begin position="6"/>
        <end position="22"/>
    </location>
</feature>
<proteinExistence type="predicted"/>
<comment type="caution">
    <text evidence="2">The sequence shown here is derived from an EMBL/GenBank/DDBJ whole genome shotgun (WGS) entry which is preliminary data.</text>
</comment>
<organism evidence="2 3">
    <name type="scientific">Reticulomyxa filosa</name>
    <dbReference type="NCBI Taxonomy" id="46433"/>
    <lineage>
        <taxon>Eukaryota</taxon>
        <taxon>Sar</taxon>
        <taxon>Rhizaria</taxon>
        <taxon>Retaria</taxon>
        <taxon>Foraminifera</taxon>
        <taxon>Monothalamids</taxon>
        <taxon>Reticulomyxidae</taxon>
        <taxon>Reticulomyxa</taxon>
    </lineage>
</organism>
<keyword evidence="1" id="KW-0812">Transmembrane</keyword>
<gene>
    <name evidence="2" type="ORF">RFI_23313</name>
</gene>
<name>X6MK69_RETFI</name>
<dbReference type="AlphaFoldDB" id="X6MK69"/>
<protein>
    <submittedName>
        <fullName evidence="2">Uncharacterized protein</fullName>
    </submittedName>
</protein>
<evidence type="ECO:0000313" key="2">
    <source>
        <dbReference type="EMBL" id="ETO14056.1"/>
    </source>
</evidence>
<accession>X6MK69</accession>
<keyword evidence="1" id="KW-0472">Membrane</keyword>
<keyword evidence="3" id="KW-1185">Reference proteome</keyword>
<evidence type="ECO:0000313" key="3">
    <source>
        <dbReference type="Proteomes" id="UP000023152"/>
    </source>
</evidence>
<sequence>MVKWGFVFLMTYFGFCIVYSLYLATSTALTIDRLVIELIWYGYLSAMCLWGYLNLSQRHDLTPWFRYYNIDASVHTTHKDAKQETGNIKLQQLPLVTRLEWAVLLHYVWFICYNVAAVCSRIVGSYASSQELKLHQMHPRYTSPIYHVQNVWMEWTMFGHDFLHGIGMAFHYAFASSVVDTCIYNPHNSNKIDIARTMVFFTGGLDLGLCVCKLYIY</sequence>
<dbReference type="Proteomes" id="UP000023152">
    <property type="component" value="Unassembled WGS sequence"/>
</dbReference>